<sequence>MRSIIRVHGGFDPHTPSSARIYDYLLGGKDSFAVDRSVADELIMIFPELAELVAENRQFVARASAWAARRGIRQFLDLGCGMPAEPTTHDVVQAVDAAAKVVYVDCDRVTISHLRALSEHGHEGVVSVVEADVRDVAGVLKYVSGSLDLSQPACVILGCLLHLFPAAEARAVVAGYIAALVPGSYLILSLGRGDGPRAVGFFRAYSNWAGPVYNHSAADAASFFGSLPLMPPGLVDAREWRPDVPLSEPVPPRDGETLAGVALVTR</sequence>
<dbReference type="Pfam" id="PF04672">
    <property type="entry name" value="Methyltransf_19"/>
    <property type="match status" value="1"/>
</dbReference>
<keyword evidence="2" id="KW-1185">Reference proteome</keyword>
<proteinExistence type="predicted"/>
<dbReference type="Proteomes" id="UP000460272">
    <property type="component" value="Unassembled WGS sequence"/>
</dbReference>
<dbReference type="InterPro" id="IPR006764">
    <property type="entry name" value="SAM_dep_MeTrfase_SAV2177_type"/>
</dbReference>
<protein>
    <submittedName>
        <fullName evidence="1">SAM-dependent methyltransferase</fullName>
    </submittedName>
</protein>
<dbReference type="Gene3D" id="3.40.50.150">
    <property type="entry name" value="Vaccinia Virus protein VP39"/>
    <property type="match status" value="1"/>
</dbReference>
<dbReference type="EMBL" id="RPFW01000004">
    <property type="protein sequence ID" value="TVZ02966.1"/>
    <property type="molecule type" value="Genomic_DNA"/>
</dbReference>
<keyword evidence="1" id="KW-0489">Methyltransferase</keyword>
<keyword evidence="1" id="KW-0808">Transferase</keyword>
<dbReference type="CDD" id="cd02440">
    <property type="entry name" value="AdoMet_MTases"/>
    <property type="match status" value="1"/>
</dbReference>
<gene>
    <name evidence="1" type="ORF">EAS64_21085</name>
</gene>
<dbReference type="AlphaFoldDB" id="A0A6P2BXL2"/>
<organism evidence="1 2">
    <name type="scientific">Trebonia kvetii</name>
    <dbReference type="NCBI Taxonomy" id="2480626"/>
    <lineage>
        <taxon>Bacteria</taxon>
        <taxon>Bacillati</taxon>
        <taxon>Actinomycetota</taxon>
        <taxon>Actinomycetes</taxon>
        <taxon>Streptosporangiales</taxon>
        <taxon>Treboniaceae</taxon>
        <taxon>Trebonia</taxon>
    </lineage>
</organism>
<accession>A0A6P2BXL2</accession>
<dbReference type="GO" id="GO:0008168">
    <property type="term" value="F:methyltransferase activity"/>
    <property type="evidence" value="ECO:0007669"/>
    <property type="project" value="UniProtKB-KW"/>
</dbReference>
<comment type="caution">
    <text evidence="1">The sequence shown here is derived from an EMBL/GenBank/DDBJ whole genome shotgun (WGS) entry which is preliminary data.</text>
</comment>
<dbReference type="SUPFAM" id="SSF53335">
    <property type="entry name" value="S-adenosyl-L-methionine-dependent methyltransferases"/>
    <property type="match status" value="1"/>
</dbReference>
<dbReference type="InterPro" id="IPR029063">
    <property type="entry name" value="SAM-dependent_MTases_sf"/>
</dbReference>
<reference evidence="1 2" key="1">
    <citation type="submission" date="2018-11" db="EMBL/GenBank/DDBJ databases">
        <title>Trebonia kvetii gen.nov., sp.nov., a novel acidophilic actinobacterium, and proposal of the new actinobacterial family Treboniaceae fam. nov.</title>
        <authorList>
            <person name="Rapoport D."/>
            <person name="Sagova-Mareckova M."/>
            <person name="Sedlacek I."/>
            <person name="Provaznik J."/>
            <person name="Kralova S."/>
            <person name="Pavlinic D."/>
            <person name="Benes V."/>
            <person name="Kopecky J."/>
        </authorList>
    </citation>
    <scope>NUCLEOTIDE SEQUENCE [LARGE SCALE GENOMIC DNA]</scope>
    <source>
        <strain evidence="1 2">15Tr583</strain>
    </source>
</reference>
<name>A0A6P2BXL2_9ACTN</name>
<dbReference type="GO" id="GO:0032259">
    <property type="term" value="P:methylation"/>
    <property type="evidence" value="ECO:0007669"/>
    <property type="project" value="UniProtKB-KW"/>
</dbReference>
<dbReference type="PIRSF" id="PIRSF017393">
    <property type="entry name" value="MTase_SAV2177"/>
    <property type="match status" value="1"/>
</dbReference>
<evidence type="ECO:0000313" key="2">
    <source>
        <dbReference type="Proteomes" id="UP000460272"/>
    </source>
</evidence>
<evidence type="ECO:0000313" key="1">
    <source>
        <dbReference type="EMBL" id="TVZ02966.1"/>
    </source>
</evidence>
<dbReference type="OrthoDB" id="3630902at2"/>